<evidence type="ECO:0000256" key="3">
    <source>
        <dbReference type="ARBA" id="ARBA00023180"/>
    </source>
</evidence>
<keyword evidence="3" id="KW-0325">Glycoprotein</keyword>
<keyword evidence="1 5" id="KW-0732">Signal</keyword>
<comment type="similarity">
    <text evidence="4">Belongs to the peptidase S1 family. CLIP subfamily.</text>
</comment>
<dbReference type="PROSITE" id="PS51888">
    <property type="entry name" value="CLIP"/>
    <property type="match status" value="1"/>
</dbReference>
<dbReference type="GO" id="GO:0006508">
    <property type="term" value="P:proteolysis"/>
    <property type="evidence" value="ECO:0007669"/>
    <property type="project" value="InterPro"/>
</dbReference>
<evidence type="ECO:0000256" key="2">
    <source>
        <dbReference type="ARBA" id="ARBA00023157"/>
    </source>
</evidence>
<dbReference type="InterPro" id="IPR022700">
    <property type="entry name" value="CLIP"/>
</dbReference>
<dbReference type="PROSITE" id="PS50240">
    <property type="entry name" value="TRYPSIN_DOM"/>
    <property type="match status" value="1"/>
</dbReference>
<comment type="caution">
    <text evidence="8">The sequence shown here is derived from an EMBL/GenBank/DDBJ whole genome shotgun (WGS) entry which is preliminary data.</text>
</comment>
<dbReference type="Pfam" id="PF00089">
    <property type="entry name" value="Trypsin"/>
    <property type="match status" value="1"/>
</dbReference>
<evidence type="ECO:0000313" key="9">
    <source>
        <dbReference type="Proteomes" id="UP001168821"/>
    </source>
</evidence>
<dbReference type="InterPro" id="IPR043504">
    <property type="entry name" value="Peptidase_S1_PA_chymotrypsin"/>
</dbReference>
<dbReference type="AlphaFoldDB" id="A0AA38HG58"/>
<dbReference type="InterPro" id="IPR051333">
    <property type="entry name" value="CLIP_Serine_Protease"/>
</dbReference>
<dbReference type="PANTHER" id="PTHR24260">
    <property type="match status" value="1"/>
</dbReference>
<protein>
    <submittedName>
        <fullName evidence="8">Uncharacterized protein</fullName>
    </submittedName>
</protein>
<feature type="domain" description="Clip" evidence="7">
    <location>
        <begin position="25"/>
        <end position="71"/>
    </location>
</feature>
<dbReference type="InterPro" id="IPR001254">
    <property type="entry name" value="Trypsin_dom"/>
</dbReference>
<dbReference type="GO" id="GO:0004252">
    <property type="term" value="F:serine-type endopeptidase activity"/>
    <property type="evidence" value="ECO:0007669"/>
    <property type="project" value="InterPro"/>
</dbReference>
<reference evidence="8" key="1">
    <citation type="journal article" date="2023" name="G3 (Bethesda)">
        <title>Whole genome assemblies of Zophobas morio and Tenebrio molitor.</title>
        <authorList>
            <person name="Kaur S."/>
            <person name="Stinson S.A."/>
            <person name="diCenzo G.C."/>
        </authorList>
    </citation>
    <scope>NUCLEOTIDE SEQUENCE</scope>
    <source>
        <strain evidence="8">QUZm001</strain>
    </source>
</reference>
<dbReference type="InterPro" id="IPR001314">
    <property type="entry name" value="Peptidase_S1A"/>
</dbReference>
<keyword evidence="9" id="KW-1185">Reference proteome</keyword>
<feature type="domain" description="Peptidase S1" evidence="6">
    <location>
        <begin position="106"/>
        <end position="352"/>
    </location>
</feature>
<evidence type="ECO:0000256" key="1">
    <source>
        <dbReference type="ARBA" id="ARBA00022729"/>
    </source>
</evidence>
<evidence type="ECO:0000259" key="6">
    <source>
        <dbReference type="PROSITE" id="PS50240"/>
    </source>
</evidence>
<organism evidence="8 9">
    <name type="scientific">Zophobas morio</name>
    <dbReference type="NCBI Taxonomy" id="2755281"/>
    <lineage>
        <taxon>Eukaryota</taxon>
        <taxon>Metazoa</taxon>
        <taxon>Ecdysozoa</taxon>
        <taxon>Arthropoda</taxon>
        <taxon>Hexapoda</taxon>
        <taxon>Insecta</taxon>
        <taxon>Pterygota</taxon>
        <taxon>Neoptera</taxon>
        <taxon>Endopterygota</taxon>
        <taxon>Coleoptera</taxon>
        <taxon>Polyphaga</taxon>
        <taxon>Cucujiformia</taxon>
        <taxon>Tenebrionidae</taxon>
        <taxon>Zophobas</taxon>
    </lineage>
</organism>
<feature type="chain" id="PRO_5041207779" evidence="5">
    <location>
        <begin position="19"/>
        <end position="357"/>
    </location>
</feature>
<dbReference type="EMBL" id="JALNTZ010004078">
    <property type="protein sequence ID" value="KAJ3615539.1"/>
    <property type="molecule type" value="Genomic_DNA"/>
</dbReference>
<evidence type="ECO:0000256" key="4">
    <source>
        <dbReference type="ARBA" id="ARBA00024195"/>
    </source>
</evidence>
<sequence length="357" mass="39380">MLKFLFIITVISLQNIYTQEIIGNSCTHESSNSPGLCKLLTQCKEIRDQVVFFHKLPQTCGFEGTQAIVCCPKTRRPGSISESKCLEYVSYTQEKEICGHKIVKRIVGGDRAGSAEFPHMALLGYQSKNSDNLRWLCGGSLISEQHVLTTAHCLFTSSQFDGPKLVLLGVTNINDPNHRQEIKVVEKVAHPDYKRGSVYNDIGLVKLEKPVEMTSYVRPACLYTDSVIHVTDGIATGWGSTESVGRSKSENLLKVTLKIIDHQTCSDSYKNATNLDKGIVNDIQVCTGGGNERKDTCQGDTGGPIQIYHSSDATLCTYDVVGLISFGRACVGAPSVNTRVSYYIKWIEDIVWPDNSQ</sequence>
<dbReference type="PANTHER" id="PTHR24260:SF147">
    <property type="entry name" value="EG:BACR7A4.3 PROTEIN-RELATED"/>
    <property type="match status" value="1"/>
</dbReference>
<accession>A0AA38HG58</accession>
<dbReference type="CDD" id="cd00190">
    <property type="entry name" value="Tryp_SPc"/>
    <property type="match status" value="1"/>
</dbReference>
<feature type="signal peptide" evidence="5">
    <location>
        <begin position="1"/>
        <end position="18"/>
    </location>
</feature>
<gene>
    <name evidence="8" type="ORF">Zmor_016340</name>
</gene>
<dbReference type="InterPro" id="IPR009003">
    <property type="entry name" value="Peptidase_S1_PA"/>
</dbReference>
<evidence type="ECO:0000259" key="7">
    <source>
        <dbReference type="PROSITE" id="PS51888"/>
    </source>
</evidence>
<dbReference type="Gene3D" id="2.40.10.10">
    <property type="entry name" value="Trypsin-like serine proteases"/>
    <property type="match status" value="1"/>
</dbReference>
<dbReference type="Proteomes" id="UP001168821">
    <property type="component" value="Unassembled WGS sequence"/>
</dbReference>
<name>A0AA38HG58_9CUCU</name>
<evidence type="ECO:0000256" key="5">
    <source>
        <dbReference type="SAM" id="SignalP"/>
    </source>
</evidence>
<dbReference type="PRINTS" id="PR00722">
    <property type="entry name" value="CHYMOTRYPSIN"/>
</dbReference>
<proteinExistence type="inferred from homology"/>
<dbReference type="FunFam" id="2.40.10.10:FF:000028">
    <property type="entry name" value="Serine protease easter"/>
    <property type="match status" value="1"/>
</dbReference>
<keyword evidence="2" id="KW-1015">Disulfide bond</keyword>
<evidence type="ECO:0000313" key="8">
    <source>
        <dbReference type="EMBL" id="KAJ3615539.1"/>
    </source>
</evidence>
<dbReference type="SMART" id="SM00020">
    <property type="entry name" value="Tryp_SPc"/>
    <property type="match status" value="1"/>
</dbReference>
<dbReference type="SUPFAM" id="SSF50494">
    <property type="entry name" value="Trypsin-like serine proteases"/>
    <property type="match status" value="1"/>
</dbReference>